<protein>
    <submittedName>
        <fullName evidence="4">Dipeptidyl aminopeptidase/acylaminoacyl peptidase</fullName>
    </submittedName>
</protein>
<name>A0A7W3IQW5_9ACTN</name>
<gene>
    <name evidence="4" type="ORF">FHX74_001186</name>
</gene>
<dbReference type="EMBL" id="JACGWT010000002">
    <property type="protein sequence ID" value="MBA8793581.1"/>
    <property type="molecule type" value="Genomic_DNA"/>
</dbReference>
<dbReference type="AlphaFoldDB" id="A0A7W3IQW5"/>
<dbReference type="RefSeq" id="WP_182559180.1">
    <property type="nucleotide sequence ID" value="NZ_JACGWT010000002.1"/>
</dbReference>
<dbReference type="GO" id="GO:0006508">
    <property type="term" value="P:proteolysis"/>
    <property type="evidence" value="ECO:0007669"/>
    <property type="project" value="InterPro"/>
</dbReference>
<dbReference type="PANTHER" id="PTHR42776:SF27">
    <property type="entry name" value="DIPEPTIDYL PEPTIDASE FAMILY MEMBER 6"/>
    <property type="match status" value="1"/>
</dbReference>
<dbReference type="PANTHER" id="PTHR42776">
    <property type="entry name" value="SERINE PEPTIDASE S9 FAMILY MEMBER"/>
    <property type="match status" value="1"/>
</dbReference>
<dbReference type="GO" id="GO:0004177">
    <property type="term" value="F:aminopeptidase activity"/>
    <property type="evidence" value="ECO:0007669"/>
    <property type="project" value="UniProtKB-KW"/>
</dbReference>
<keyword evidence="5" id="KW-1185">Reference proteome</keyword>
<evidence type="ECO:0000313" key="4">
    <source>
        <dbReference type="EMBL" id="MBA8793581.1"/>
    </source>
</evidence>
<keyword evidence="1" id="KW-0378">Hydrolase</keyword>
<dbReference type="Proteomes" id="UP000523079">
    <property type="component" value="Unassembled WGS sequence"/>
</dbReference>
<evidence type="ECO:0000313" key="5">
    <source>
        <dbReference type="Proteomes" id="UP000523079"/>
    </source>
</evidence>
<dbReference type="InterPro" id="IPR001375">
    <property type="entry name" value="Peptidase_S9_cat"/>
</dbReference>
<feature type="domain" description="Peptidase S9 prolyl oligopeptidase catalytic" evidence="3">
    <location>
        <begin position="464"/>
        <end position="668"/>
    </location>
</feature>
<dbReference type="Gene3D" id="2.120.10.30">
    <property type="entry name" value="TolB, C-terminal domain"/>
    <property type="match status" value="2"/>
</dbReference>
<reference evidence="4 5" key="1">
    <citation type="submission" date="2020-07" db="EMBL/GenBank/DDBJ databases">
        <title>Sequencing the genomes of 1000 actinobacteria strains.</title>
        <authorList>
            <person name="Klenk H.-P."/>
        </authorList>
    </citation>
    <scope>NUCLEOTIDE SEQUENCE [LARGE SCALE GENOMIC DNA]</scope>
    <source>
        <strain evidence="4 5">DSM 100723</strain>
    </source>
</reference>
<keyword evidence="4" id="KW-0031">Aminopeptidase</keyword>
<comment type="caution">
    <text evidence="4">The sequence shown here is derived from an EMBL/GenBank/DDBJ whole genome shotgun (WGS) entry which is preliminary data.</text>
</comment>
<dbReference type="InterPro" id="IPR011659">
    <property type="entry name" value="WD40"/>
</dbReference>
<evidence type="ECO:0000256" key="1">
    <source>
        <dbReference type="ARBA" id="ARBA00022801"/>
    </source>
</evidence>
<keyword evidence="4" id="KW-0645">Protease</keyword>
<organism evidence="4 5">
    <name type="scientific">Microlunatus kandeliicorticis</name>
    <dbReference type="NCBI Taxonomy" id="1759536"/>
    <lineage>
        <taxon>Bacteria</taxon>
        <taxon>Bacillati</taxon>
        <taxon>Actinomycetota</taxon>
        <taxon>Actinomycetes</taxon>
        <taxon>Propionibacteriales</taxon>
        <taxon>Propionibacteriaceae</taxon>
        <taxon>Microlunatus</taxon>
    </lineage>
</organism>
<dbReference type="Pfam" id="PF00326">
    <property type="entry name" value="Peptidase_S9"/>
    <property type="match status" value="1"/>
</dbReference>
<dbReference type="GO" id="GO:0004252">
    <property type="term" value="F:serine-type endopeptidase activity"/>
    <property type="evidence" value="ECO:0007669"/>
    <property type="project" value="TreeGrafter"/>
</dbReference>
<accession>A0A7W3IQW5</accession>
<dbReference type="Gene3D" id="3.40.50.1820">
    <property type="entry name" value="alpha/beta hydrolase"/>
    <property type="match status" value="1"/>
</dbReference>
<keyword evidence="2" id="KW-0720">Serine protease</keyword>
<dbReference type="InterPro" id="IPR029058">
    <property type="entry name" value="AB_hydrolase_fold"/>
</dbReference>
<dbReference type="SUPFAM" id="SSF82171">
    <property type="entry name" value="DPP6 N-terminal domain-like"/>
    <property type="match status" value="1"/>
</dbReference>
<proteinExistence type="predicted"/>
<evidence type="ECO:0000259" key="3">
    <source>
        <dbReference type="Pfam" id="PF00326"/>
    </source>
</evidence>
<dbReference type="InterPro" id="IPR011042">
    <property type="entry name" value="6-blade_b-propeller_TolB-like"/>
</dbReference>
<sequence length="671" mass="70347">MTRALAPEDLAALTVPSDPQLLADGSVVFALHRADLDTDTTVSALWRLPAAGDPVRLTGRDGEPGWDTDPAVSPDGSTVAFLRRPGPGEPPQLWLLPLAGGPAVPVTEAERLPQGAGAPVWSPDGHRIAFTAATVRGGPARRPDAAAPVHVRRLDDKADGAGRWGATVHEVFVLDVLADGMPGLLRQLTHGGRHAGRPAWSPDGSRLAFTAAADLGDPDGRADVELTGAVHLVPVAGGAPQVVGSARHVGGPVLWTADGAAVLAVGRADVTIGNAHLLRLAVAGDEPDRSLSGDLDRNVMVGSAAYPGAPPVLTADGDVLFCVRDRGWTHLWRVPADGSAPPRPVVTDDHTTVTGVSRPAGRPGDPAHGRVALVLTTPYSFGEVALVGTDGGRLEVRTALTAADLPDVDLVAGEPRSFDVGGTTVHGWLFRPPGASGPTPLLLDVHGGPHNAWTGMADATHVYQQQLLARGWSVLTLNPRGSDGYGEAFFTAVVGGWGEADEADFLVPLDQLVAEGVADPARLAVTGYSYGGFTTCRLTARTDRFAVAVAGGVVADLTSTLGASDLGLMLTRVHQAADPFTDHERLWRQSPQSEVHRVRTPTLVLHGEEDHRCPVNQAERWFAALRTLGVPTELVIYSGGAHGFVIDGRPSHRVDYNTRVADWLTRHVPGR</sequence>
<evidence type="ECO:0000256" key="2">
    <source>
        <dbReference type="ARBA" id="ARBA00022825"/>
    </source>
</evidence>
<dbReference type="Pfam" id="PF07676">
    <property type="entry name" value="PD40"/>
    <property type="match status" value="3"/>
</dbReference>
<dbReference type="SUPFAM" id="SSF53474">
    <property type="entry name" value="alpha/beta-Hydrolases"/>
    <property type="match status" value="1"/>
</dbReference>